<feature type="transmembrane region" description="Helical" evidence="8">
    <location>
        <begin position="288"/>
        <end position="307"/>
    </location>
</feature>
<evidence type="ECO:0000256" key="7">
    <source>
        <dbReference type="ARBA" id="ARBA00023136"/>
    </source>
</evidence>
<keyword evidence="3" id="KW-0813">Transport</keyword>
<keyword evidence="6 8" id="KW-1133">Transmembrane helix</keyword>
<evidence type="ECO:0000256" key="6">
    <source>
        <dbReference type="ARBA" id="ARBA00022989"/>
    </source>
</evidence>
<dbReference type="HOGENOM" id="CLU_031275_3_0_11"/>
<keyword evidence="10" id="KW-1185">Reference proteome</keyword>
<keyword evidence="5 8" id="KW-0812">Transmembrane</keyword>
<evidence type="ECO:0000256" key="3">
    <source>
        <dbReference type="ARBA" id="ARBA00022448"/>
    </source>
</evidence>
<evidence type="ECO:0000313" key="9">
    <source>
        <dbReference type="EMBL" id="EFQ82498.1"/>
    </source>
</evidence>
<sequence>MNRPDPEQPRVMDRAAVIDHGFDGMQRWSIRIVTIALAAVVVGWVLGQTWMVWYPVALAIIVSTVLAPPVTWLRSKGLPSVAAAGLVMIGFLGLITTLVAILTPQVAGQAPDIADQASRGLQKVRDWLIDGPMQLSDAQITRAVGALQDRIQDSAAAISAGIFSTISTATSVVLNLVVILILTFLFIKDGHRFLPWVASLGGRRAGHHLTEVLGRSWETLGGFIRTQSIVALISATIIGIALAIVGVPLAVPLAVVTFFGSFIPIIGAFVTGALAVLVTLVTGSPQDALVILLVFVGVQQLEGNLLSPWLQGKTMNLHAAVILLAVLAGGSLFGITGAFLAVPVVATVATVLRYVNEQIDLSVSPEAPPEDAHAASPPPPED</sequence>
<gene>
    <name evidence="9" type="ORF">HMPREF0063_11707</name>
</gene>
<accession>E2SDC1</accession>
<keyword evidence="4" id="KW-1003">Cell membrane</keyword>
<feature type="transmembrane region" description="Helical" evidence="8">
    <location>
        <begin position="52"/>
        <end position="73"/>
    </location>
</feature>
<feature type="transmembrane region" description="Helical" evidence="8">
    <location>
        <begin position="257"/>
        <end position="281"/>
    </location>
</feature>
<evidence type="ECO:0000256" key="4">
    <source>
        <dbReference type="ARBA" id="ARBA00022475"/>
    </source>
</evidence>
<dbReference type="eggNOG" id="COG0628">
    <property type="taxonomic scope" value="Bacteria"/>
</dbReference>
<dbReference type="STRING" id="585531.HMPREF0063_11707"/>
<proteinExistence type="inferred from homology"/>
<comment type="similarity">
    <text evidence="2">Belongs to the autoinducer-2 exporter (AI-2E) (TC 2.A.86) family.</text>
</comment>
<comment type="subcellular location">
    <subcellularLocation>
        <location evidence="1">Cell membrane</location>
        <topology evidence="1">Multi-pass membrane protein</topology>
    </subcellularLocation>
</comment>
<feature type="transmembrane region" description="Helical" evidence="8">
    <location>
        <begin position="229"/>
        <end position="251"/>
    </location>
</feature>
<evidence type="ECO:0000313" key="10">
    <source>
        <dbReference type="Proteomes" id="UP000003111"/>
    </source>
</evidence>
<dbReference type="AlphaFoldDB" id="E2SDC1"/>
<dbReference type="Pfam" id="PF01594">
    <property type="entry name" value="AI-2E_transport"/>
    <property type="match status" value="1"/>
</dbReference>
<dbReference type="InterPro" id="IPR002549">
    <property type="entry name" value="AI-2E-like"/>
</dbReference>
<feature type="transmembrane region" description="Helical" evidence="8">
    <location>
        <begin position="80"/>
        <end position="102"/>
    </location>
</feature>
<evidence type="ECO:0000256" key="8">
    <source>
        <dbReference type="SAM" id="Phobius"/>
    </source>
</evidence>
<dbReference type="Proteomes" id="UP000003111">
    <property type="component" value="Unassembled WGS sequence"/>
</dbReference>
<feature type="transmembrane region" description="Helical" evidence="8">
    <location>
        <begin position="28"/>
        <end position="46"/>
    </location>
</feature>
<feature type="transmembrane region" description="Helical" evidence="8">
    <location>
        <begin position="319"/>
        <end position="352"/>
    </location>
</feature>
<reference evidence="9" key="1">
    <citation type="submission" date="2010-08" db="EMBL/GenBank/DDBJ databases">
        <authorList>
            <person name="Muzny D."/>
            <person name="Qin X."/>
            <person name="Buhay C."/>
            <person name="Dugan-Rocha S."/>
            <person name="Ding Y."/>
            <person name="Chen G."/>
            <person name="Hawes A."/>
            <person name="Holder M."/>
            <person name="Jhangiani S."/>
            <person name="Johnson A."/>
            <person name="Khan Z."/>
            <person name="Li Z."/>
            <person name="Liu W."/>
            <person name="Liu X."/>
            <person name="Perez L."/>
            <person name="Shen H."/>
            <person name="Wang Q."/>
            <person name="Watt J."/>
            <person name="Xi L."/>
            <person name="Xin Y."/>
            <person name="Zhou J."/>
            <person name="Deng J."/>
            <person name="Jiang H."/>
            <person name="Liu Y."/>
            <person name="Qu J."/>
            <person name="Song X.-Z."/>
            <person name="Zhang L."/>
            <person name="Villasana D."/>
            <person name="Johnson A."/>
            <person name="Liu J."/>
            <person name="Liyanage D."/>
            <person name="Lorensuhewa L."/>
            <person name="Robinson T."/>
            <person name="Song A."/>
            <person name="Song B.-B."/>
            <person name="Dinh H."/>
            <person name="Thornton R."/>
            <person name="Coyle M."/>
            <person name="Francisco L."/>
            <person name="Jackson L."/>
            <person name="Javaid M."/>
            <person name="Korchina V."/>
            <person name="Kovar C."/>
            <person name="Mata R."/>
            <person name="Mathew T."/>
            <person name="Ngo R."/>
            <person name="Nguyen L."/>
            <person name="Nguyen N."/>
            <person name="Okwuonu G."/>
            <person name="Ongeri F."/>
            <person name="Pham C."/>
            <person name="Simmons D."/>
            <person name="Wilczek-Boney K."/>
            <person name="Hale W."/>
            <person name="Jakkamsetti A."/>
            <person name="Pham P."/>
            <person name="Ruth R."/>
            <person name="San Lucas F."/>
            <person name="Warren J."/>
            <person name="Zhang J."/>
            <person name="Zhao Z."/>
            <person name="Zhou C."/>
            <person name="Zhu D."/>
            <person name="Lee S."/>
            <person name="Bess C."/>
            <person name="Blankenburg K."/>
            <person name="Forbes L."/>
            <person name="Fu Q."/>
            <person name="Gubbala S."/>
            <person name="Hirani K."/>
            <person name="Jayaseelan J.C."/>
            <person name="Lara F."/>
            <person name="Munidasa M."/>
            <person name="Palculict T."/>
            <person name="Patil S."/>
            <person name="Pu L.-L."/>
            <person name="Saada N."/>
            <person name="Tang L."/>
            <person name="Weissenberger G."/>
            <person name="Zhu Y."/>
            <person name="Hemphill L."/>
            <person name="Shang Y."/>
            <person name="Youmans B."/>
            <person name="Ayvaz T."/>
            <person name="Ross M."/>
            <person name="Santibanez J."/>
            <person name="Aqrawi P."/>
            <person name="Gross S."/>
            <person name="Joshi V."/>
            <person name="Fowler G."/>
            <person name="Nazareth L."/>
            <person name="Reid J."/>
            <person name="Worley K."/>
            <person name="Petrosino J."/>
            <person name="Highlander S."/>
            <person name="Gibbs R."/>
        </authorList>
    </citation>
    <scope>NUCLEOTIDE SEQUENCE [LARGE SCALE GENOMIC DNA]</scope>
    <source>
        <strain evidence="9">DSM 15272</strain>
    </source>
</reference>
<evidence type="ECO:0008006" key="11">
    <source>
        <dbReference type="Google" id="ProtNLM"/>
    </source>
</evidence>
<organism evidence="9 10">
    <name type="scientific">Aeromicrobium marinum DSM 15272</name>
    <dbReference type="NCBI Taxonomy" id="585531"/>
    <lineage>
        <taxon>Bacteria</taxon>
        <taxon>Bacillati</taxon>
        <taxon>Actinomycetota</taxon>
        <taxon>Actinomycetes</taxon>
        <taxon>Propionibacteriales</taxon>
        <taxon>Nocardioidaceae</taxon>
        <taxon>Aeromicrobium</taxon>
    </lineage>
</organism>
<evidence type="ECO:0000256" key="1">
    <source>
        <dbReference type="ARBA" id="ARBA00004651"/>
    </source>
</evidence>
<dbReference type="PANTHER" id="PTHR21716">
    <property type="entry name" value="TRANSMEMBRANE PROTEIN"/>
    <property type="match status" value="1"/>
</dbReference>
<dbReference type="EMBL" id="ACLF03000006">
    <property type="protein sequence ID" value="EFQ82498.1"/>
    <property type="molecule type" value="Genomic_DNA"/>
</dbReference>
<dbReference type="RefSeq" id="WP_007076799.1">
    <property type="nucleotide sequence ID" value="NZ_CM001024.1"/>
</dbReference>
<dbReference type="GO" id="GO:0055085">
    <property type="term" value="P:transmembrane transport"/>
    <property type="evidence" value="ECO:0007669"/>
    <property type="project" value="TreeGrafter"/>
</dbReference>
<evidence type="ECO:0000256" key="5">
    <source>
        <dbReference type="ARBA" id="ARBA00022692"/>
    </source>
</evidence>
<keyword evidence="7 8" id="KW-0472">Membrane</keyword>
<evidence type="ECO:0000256" key="2">
    <source>
        <dbReference type="ARBA" id="ARBA00009773"/>
    </source>
</evidence>
<dbReference type="OrthoDB" id="9784366at2"/>
<protein>
    <recommendedName>
        <fullName evidence="11">ATP synthase F0, A subunit</fullName>
    </recommendedName>
</protein>
<dbReference type="GO" id="GO:0005886">
    <property type="term" value="C:plasma membrane"/>
    <property type="evidence" value="ECO:0007669"/>
    <property type="project" value="UniProtKB-SubCell"/>
</dbReference>
<comment type="caution">
    <text evidence="9">The sequence shown here is derived from an EMBL/GenBank/DDBJ whole genome shotgun (WGS) entry which is preliminary data.</text>
</comment>
<dbReference type="PANTHER" id="PTHR21716:SF53">
    <property type="entry name" value="PERMEASE PERM-RELATED"/>
    <property type="match status" value="1"/>
</dbReference>
<feature type="transmembrane region" description="Helical" evidence="8">
    <location>
        <begin position="162"/>
        <end position="187"/>
    </location>
</feature>
<name>E2SDC1_9ACTN</name>